<evidence type="ECO:0000256" key="6">
    <source>
        <dbReference type="ARBA" id="ARBA00022723"/>
    </source>
</evidence>
<dbReference type="InterPro" id="IPR050665">
    <property type="entry name" value="Cytochrome_P450_Monooxygen"/>
</dbReference>
<evidence type="ECO:0000256" key="3">
    <source>
        <dbReference type="ARBA" id="ARBA00010617"/>
    </source>
</evidence>
<name>A0A059BA65_EUCGR</name>
<dbReference type="PANTHER" id="PTHR24282">
    <property type="entry name" value="CYTOCHROME P450 FAMILY MEMBER"/>
    <property type="match status" value="1"/>
</dbReference>
<keyword evidence="8 12" id="KW-0560">Oxidoreductase</keyword>
<reference evidence="13" key="1">
    <citation type="submission" date="2013-07" db="EMBL/GenBank/DDBJ databases">
        <title>The genome of Eucalyptus grandis.</title>
        <authorList>
            <person name="Schmutz J."/>
            <person name="Hayes R."/>
            <person name="Myburg A."/>
            <person name="Tuskan G."/>
            <person name="Grattapaglia D."/>
            <person name="Rokhsar D.S."/>
        </authorList>
    </citation>
    <scope>NUCLEOTIDE SEQUENCE</scope>
    <source>
        <tissue evidence="13">Leaf extractions</tissue>
    </source>
</reference>
<evidence type="ECO:0000256" key="4">
    <source>
        <dbReference type="ARBA" id="ARBA00022617"/>
    </source>
</evidence>
<dbReference type="SUPFAM" id="SSF48264">
    <property type="entry name" value="Cytochrome P450"/>
    <property type="match status" value="1"/>
</dbReference>
<evidence type="ECO:0000256" key="5">
    <source>
        <dbReference type="ARBA" id="ARBA00022692"/>
    </source>
</evidence>
<evidence type="ECO:0000256" key="8">
    <source>
        <dbReference type="ARBA" id="ARBA00023002"/>
    </source>
</evidence>
<dbReference type="PANTHER" id="PTHR24282:SF255">
    <property type="entry name" value="CYTOCHROME P450 72A11-RELATED"/>
    <property type="match status" value="1"/>
</dbReference>
<comment type="similarity">
    <text evidence="3 12">Belongs to the cytochrome P450 family.</text>
</comment>
<protein>
    <recommendedName>
        <fullName evidence="14">Cytochrome P450</fullName>
    </recommendedName>
</protein>
<dbReference type="GO" id="GO:0016705">
    <property type="term" value="F:oxidoreductase activity, acting on paired donors, with incorporation or reduction of molecular oxygen"/>
    <property type="evidence" value="ECO:0007669"/>
    <property type="project" value="InterPro"/>
</dbReference>
<evidence type="ECO:0000256" key="12">
    <source>
        <dbReference type="RuleBase" id="RU000461"/>
    </source>
</evidence>
<evidence type="ECO:0000256" key="7">
    <source>
        <dbReference type="ARBA" id="ARBA00022989"/>
    </source>
</evidence>
<dbReference type="InterPro" id="IPR001128">
    <property type="entry name" value="Cyt_P450"/>
</dbReference>
<dbReference type="GO" id="GO:0020037">
    <property type="term" value="F:heme binding"/>
    <property type="evidence" value="ECO:0007669"/>
    <property type="project" value="InterPro"/>
</dbReference>
<dbReference type="GO" id="GO:0005506">
    <property type="term" value="F:iron ion binding"/>
    <property type="evidence" value="ECO:0007669"/>
    <property type="project" value="InterPro"/>
</dbReference>
<dbReference type="GO" id="GO:0016020">
    <property type="term" value="C:membrane"/>
    <property type="evidence" value="ECO:0007669"/>
    <property type="project" value="UniProtKB-SubCell"/>
</dbReference>
<dbReference type="EMBL" id="KK198759">
    <property type="protein sequence ID" value="KCW62988.1"/>
    <property type="molecule type" value="Genomic_DNA"/>
</dbReference>
<dbReference type="Gene3D" id="1.10.630.10">
    <property type="entry name" value="Cytochrome P450"/>
    <property type="match status" value="1"/>
</dbReference>
<dbReference type="Pfam" id="PF00067">
    <property type="entry name" value="p450"/>
    <property type="match status" value="1"/>
</dbReference>
<dbReference type="InterPro" id="IPR036396">
    <property type="entry name" value="Cyt_P450_sf"/>
</dbReference>
<sequence length="73" mass="8185">MRTVHKTTKLGDLQVPTGVVLLVPMILIHHDPEIWGDDAKEFNPERFSEGVPKATQNKLCFLPFGWGPRTCIG</sequence>
<evidence type="ECO:0000256" key="11">
    <source>
        <dbReference type="ARBA" id="ARBA00023136"/>
    </source>
</evidence>
<proteinExistence type="inferred from homology"/>
<keyword evidence="4 12" id="KW-0349">Heme</keyword>
<evidence type="ECO:0008006" key="14">
    <source>
        <dbReference type="Google" id="ProtNLM"/>
    </source>
</evidence>
<keyword evidence="10 12" id="KW-0503">Monooxygenase</keyword>
<organism evidence="13">
    <name type="scientific">Eucalyptus grandis</name>
    <name type="common">Flooded gum</name>
    <dbReference type="NCBI Taxonomy" id="71139"/>
    <lineage>
        <taxon>Eukaryota</taxon>
        <taxon>Viridiplantae</taxon>
        <taxon>Streptophyta</taxon>
        <taxon>Embryophyta</taxon>
        <taxon>Tracheophyta</taxon>
        <taxon>Spermatophyta</taxon>
        <taxon>Magnoliopsida</taxon>
        <taxon>eudicotyledons</taxon>
        <taxon>Gunneridae</taxon>
        <taxon>Pentapetalae</taxon>
        <taxon>rosids</taxon>
        <taxon>malvids</taxon>
        <taxon>Myrtales</taxon>
        <taxon>Myrtaceae</taxon>
        <taxon>Myrtoideae</taxon>
        <taxon>Eucalypteae</taxon>
        <taxon>Eucalyptus</taxon>
    </lineage>
</organism>
<dbReference type="OMA" id="FAMTEAR"/>
<evidence type="ECO:0000256" key="10">
    <source>
        <dbReference type="ARBA" id="ARBA00023033"/>
    </source>
</evidence>
<gene>
    <name evidence="13" type="ORF">EUGRSUZ_G00588</name>
</gene>
<evidence type="ECO:0000313" key="13">
    <source>
        <dbReference type="EMBL" id="KCW62988.1"/>
    </source>
</evidence>
<comment type="subcellular location">
    <subcellularLocation>
        <location evidence="2">Membrane</location>
        <topology evidence="2">Single-pass membrane protein</topology>
    </subcellularLocation>
</comment>
<dbReference type="AlphaFoldDB" id="A0A059BA65"/>
<evidence type="ECO:0000256" key="2">
    <source>
        <dbReference type="ARBA" id="ARBA00004167"/>
    </source>
</evidence>
<keyword evidence="6 12" id="KW-0479">Metal-binding</keyword>
<dbReference type="Gramene" id="KCW62988">
    <property type="protein sequence ID" value="KCW62988"/>
    <property type="gene ID" value="EUGRSUZ_G00588"/>
</dbReference>
<evidence type="ECO:0000256" key="1">
    <source>
        <dbReference type="ARBA" id="ARBA00001971"/>
    </source>
</evidence>
<dbReference type="GO" id="GO:0004497">
    <property type="term" value="F:monooxygenase activity"/>
    <property type="evidence" value="ECO:0007669"/>
    <property type="project" value="UniProtKB-KW"/>
</dbReference>
<dbReference type="InterPro" id="IPR017972">
    <property type="entry name" value="Cyt_P450_CS"/>
</dbReference>
<dbReference type="InParanoid" id="A0A059BA65"/>
<keyword evidence="11" id="KW-0472">Membrane</keyword>
<accession>A0A059BA65</accession>
<keyword evidence="5" id="KW-0812">Transmembrane</keyword>
<comment type="cofactor">
    <cofactor evidence="1">
        <name>heme</name>
        <dbReference type="ChEBI" id="CHEBI:30413"/>
    </cofactor>
</comment>
<keyword evidence="7" id="KW-1133">Transmembrane helix</keyword>
<dbReference type="PROSITE" id="PS00086">
    <property type="entry name" value="CYTOCHROME_P450"/>
    <property type="match status" value="1"/>
</dbReference>
<keyword evidence="9 12" id="KW-0408">Iron</keyword>
<evidence type="ECO:0000256" key="9">
    <source>
        <dbReference type="ARBA" id="ARBA00023004"/>
    </source>
</evidence>